<dbReference type="Proteomes" id="UP001184150">
    <property type="component" value="Unassembled WGS sequence"/>
</dbReference>
<proteinExistence type="inferred from homology"/>
<feature type="domain" description="Methyl-accepting transducer" evidence="4">
    <location>
        <begin position="218"/>
        <end position="447"/>
    </location>
</feature>
<protein>
    <submittedName>
        <fullName evidence="5">Methyl-accepting chemotaxis protein</fullName>
    </submittedName>
</protein>
<evidence type="ECO:0000259" key="4">
    <source>
        <dbReference type="PROSITE" id="PS50111"/>
    </source>
</evidence>
<dbReference type="InterPro" id="IPR051310">
    <property type="entry name" value="MCP_chemotaxis"/>
</dbReference>
<dbReference type="InterPro" id="IPR044398">
    <property type="entry name" value="Globin-sensor_dom"/>
</dbReference>
<dbReference type="CDD" id="cd01068">
    <property type="entry name" value="globin_sensor"/>
    <property type="match status" value="1"/>
</dbReference>
<dbReference type="EMBL" id="JAVDRD010000002">
    <property type="protein sequence ID" value="MDR6510049.1"/>
    <property type="molecule type" value="Genomic_DNA"/>
</dbReference>
<gene>
    <name evidence="5" type="ORF">J2792_000909</name>
</gene>
<dbReference type="InterPro" id="IPR009050">
    <property type="entry name" value="Globin-like_sf"/>
</dbReference>
<comment type="caution">
    <text evidence="5">The sequence shown here is derived from an EMBL/GenBank/DDBJ whole genome shotgun (WGS) entry which is preliminary data.</text>
</comment>
<keyword evidence="6" id="KW-1185">Reference proteome</keyword>
<dbReference type="InterPro" id="IPR004089">
    <property type="entry name" value="MCPsignal_dom"/>
</dbReference>
<dbReference type="CDD" id="cd11386">
    <property type="entry name" value="MCP_signal"/>
    <property type="match status" value="1"/>
</dbReference>
<comment type="similarity">
    <text evidence="2">Belongs to the methyl-accepting chemotaxis (MCP) protein family.</text>
</comment>
<sequence length="477" mass="50588">MALTQQDVDRKLTFFNISSDDVARFGQIAGAMDGLAPPALERLYDRIALTPETARFFPSRAAMSHARDKQIEHWGSMFSGTPGMAYAERAQRIGDVHARIGLEPGWYIGAYASVLDEVIVRFLGRGLGKLGSRRAKAVATLVKMALLDMEVALSAYFQAEDAKRQAVVTQVGHTVRKMTEGDFTVALTGLPEAYAALEADLETMRKKVSGALGAVSQTSRAVDTGAKEIREASDDLARRTEQQAASLEEASASITTLAGTVGKTAEEATQLHSAVQDAHGDARQGGGVLEEAVQAMNDIHRSAAEIGKIIAVIDGIAFQTNLLALNAGVEAARAGDAGRGFAVVANEVRALAQRSAEAALDIKKLIGESSVQVERGVTLVDQTGETFERIVSRVGAIADVASNIAEGARAQAANIRQIQATVNELDLMTQQNAAMVEEATAASRSLAGEADRMADLVGHFRVEGLVPHQAKATRRAA</sequence>
<evidence type="ECO:0000256" key="3">
    <source>
        <dbReference type="PROSITE-ProRule" id="PRU00284"/>
    </source>
</evidence>
<keyword evidence="1" id="KW-0145">Chemotaxis</keyword>
<dbReference type="Gene3D" id="1.10.287.950">
    <property type="entry name" value="Methyl-accepting chemotaxis protein"/>
    <property type="match status" value="1"/>
</dbReference>
<dbReference type="PANTHER" id="PTHR43531">
    <property type="entry name" value="PROTEIN ICFG"/>
    <property type="match status" value="1"/>
</dbReference>
<dbReference type="PRINTS" id="PR00260">
    <property type="entry name" value="CHEMTRNSDUCR"/>
</dbReference>
<dbReference type="InterPro" id="IPR004090">
    <property type="entry name" value="Chemotax_Me-accpt_rcpt"/>
</dbReference>
<dbReference type="PROSITE" id="PS50111">
    <property type="entry name" value="CHEMOTAXIS_TRANSDUC_2"/>
    <property type="match status" value="1"/>
</dbReference>
<evidence type="ECO:0000256" key="2">
    <source>
        <dbReference type="ARBA" id="ARBA00029447"/>
    </source>
</evidence>
<reference evidence="5 6" key="1">
    <citation type="submission" date="2023-07" db="EMBL/GenBank/DDBJ databases">
        <title>Sorghum-associated microbial communities from plants grown in Nebraska, USA.</title>
        <authorList>
            <person name="Schachtman D."/>
        </authorList>
    </citation>
    <scope>NUCLEOTIDE SEQUENCE [LARGE SCALE GENOMIC DNA]</scope>
    <source>
        <strain evidence="5 6">DS1027</strain>
    </source>
</reference>
<dbReference type="InterPro" id="IPR039379">
    <property type="entry name" value="Protoglobin_sensor_dom"/>
</dbReference>
<dbReference type="SUPFAM" id="SSF58104">
    <property type="entry name" value="Methyl-accepting chemotaxis protein (MCP) signaling domain"/>
    <property type="match status" value="1"/>
</dbReference>
<dbReference type="Gene3D" id="1.10.490.10">
    <property type="entry name" value="Globins"/>
    <property type="match status" value="1"/>
</dbReference>
<dbReference type="PANTHER" id="PTHR43531:SF11">
    <property type="entry name" value="METHYL-ACCEPTING CHEMOTAXIS PROTEIN 3"/>
    <property type="match status" value="1"/>
</dbReference>
<evidence type="ECO:0000313" key="5">
    <source>
        <dbReference type="EMBL" id="MDR6510049.1"/>
    </source>
</evidence>
<organism evidence="5 6">
    <name type="scientific">Novosphingobium capsulatum</name>
    <dbReference type="NCBI Taxonomy" id="13688"/>
    <lineage>
        <taxon>Bacteria</taxon>
        <taxon>Pseudomonadati</taxon>
        <taxon>Pseudomonadota</taxon>
        <taxon>Alphaproteobacteria</taxon>
        <taxon>Sphingomonadales</taxon>
        <taxon>Sphingomonadaceae</taxon>
        <taxon>Novosphingobium</taxon>
    </lineage>
</organism>
<dbReference type="RefSeq" id="WP_022676414.1">
    <property type="nucleotide sequence ID" value="NZ_CP140000.1"/>
</dbReference>
<dbReference type="Pfam" id="PF11563">
    <property type="entry name" value="Protoglobin"/>
    <property type="match status" value="1"/>
</dbReference>
<dbReference type="SUPFAM" id="SSF46458">
    <property type="entry name" value="Globin-like"/>
    <property type="match status" value="1"/>
</dbReference>
<accession>A0ABU1MIN0</accession>
<dbReference type="InterPro" id="IPR012292">
    <property type="entry name" value="Globin/Proto"/>
</dbReference>
<keyword evidence="3" id="KW-0807">Transducer</keyword>
<evidence type="ECO:0000256" key="1">
    <source>
        <dbReference type="ARBA" id="ARBA00022500"/>
    </source>
</evidence>
<dbReference type="Pfam" id="PF00015">
    <property type="entry name" value="MCPsignal"/>
    <property type="match status" value="1"/>
</dbReference>
<dbReference type="SMART" id="SM00283">
    <property type="entry name" value="MA"/>
    <property type="match status" value="1"/>
</dbReference>
<name>A0ABU1MIN0_9SPHN</name>
<evidence type="ECO:0000313" key="6">
    <source>
        <dbReference type="Proteomes" id="UP001184150"/>
    </source>
</evidence>